<dbReference type="RefSeq" id="WP_005004820.1">
    <property type="nucleotide sequence ID" value="NZ_CH672427.1"/>
</dbReference>
<comment type="caution">
    <text evidence="1">The sequence shown here is derived from an EMBL/GenBank/DDBJ whole genome shotgun (WGS) entry which is preliminary data.</text>
</comment>
<gene>
    <name evidence="1" type="ORF">NB231_16648</name>
</gene>
<name>A4BMD0_9GAMM</name>
<dbReference type="HOGENOM" id="CLU_2383198_0_0_6"/>
<sequence>MSASIRLTAELRVAAPLHLEDEAVWLAVVARLPWIRRQQQAFSGQVGQGRRDRLDVIEHDGPPVVCLPNNTAMQVRVRPGTDSDKSEAVLQQWY</sequence>
<keyword evidence="2" id="KW-1185">Reference proteome</keyword>
<dbReference type="EMBL" id="AAOF01000001">
    <property type="protein sequence ID" value="EAR23468.1"/>
    <property type="molecule type" value="Genomic_DNA"/>
</dbReference>
<organism evidence="1 2">
    <name type="scientific">Nitrococcus mobilis Nb-231</name>
    <dbReference type="NCBI Taxonomy" id="314278"/>
    <lineage>
        <taxon>Bacteria</taxon>
        <taxon>Pseudomonadati</taxon>
        <taxon>Pseudomonadota</taxon>
        <taxon>Gammaproteobacteria</taxon>
        <taxon>Chromatiales</taxon>
        <taxon>Ectothiorhodospiraceae</taxon>
        <taxon>Nitrococcus</taxon>
    </lineage>
</organism>
<dbReference type="AlphaFoldDB" id="A4BMD0"/>
<reference evidence="1 2" key="1">
    <citation type="submission" date="2006-02" db="EMBL/GenBank/DDBJ databases">
        <authorList>
            <person name="Waterbury J."/>
            <person name="Ferriera S."/>
            <person name="Johnson J."/>
            <person name="Kravitz S."/>
            <person name="Halpern A."/>
            <person name="Remington K."/>
            <person name="Beeson K."/>
            <person name="Tran B."/>
            <person name="Rogers Y.-H."/>
            <person name="Friedman R."/>
            <person name="Venter J.C."/>
        </authorList>
    </citation>
    <scope>NUCLEOTIDE SEQUENCE [LARGE SCALE GENOMIC DNA]</scope>
    <source>
        <strain evidence="1 2">Nb-231</strain>
    </source>
</reference>
<evidence type="ECO:0000313" key="1">
    <source>
        <dbReference type="EMBL" id="EAR23468.1"/>
    </source>
</evidence>
<dbReference type="STRING" id="314278.NB231_16648"/>
<evidence type="ECO:0000313" key="2">
    <source>
        <dbReference type="Proteomes" id="UP000003374"/>
    </source>
</evidence>
<proteinExistence type="predicted"/>
<dbReference type="Proteomes" id="UP000003374">
    <property type="component" value="Unassembled WGS sequence"/>
</dbReference>
<accession>A4BMD0</accession>
<dbReference type="eggNOG" id="COG1451">
    <property type="taxonomic scope" value="Bacteria"/>
</dbReference>
<protein>
    <submittedName>
        <fullName evidence="1">Uncharacterized protein</fullName>
    </submittedName>
</protein>
<dbReference type="OrthoDB" id="9811177at2"/>